<dbReference type="Proteomes" id="UP000186817">
    <property type="component" value="Unassembled WGS sequence"/>
</dbReference>
<accession>A0A1Q9D2M7</accession>
<dbReference type="EMBL" id="LSRX01000761">
    <property type="protein sequence ID" value="OLP89418.1"/>
    <property type="molecule type" value="Genomic_DNA"/>
</dbReference>
<reference evidence="2 3" key="1">
    <citation type="submission" date="2016-02" db="EMBL/GenBank/DDBJ databases">
        <title>Genome analysis of coral dinoflagellate symbionts highlights evolutionary adaptations to a symbiotic lifestyle.</title>
        <authorList>
            <person name="Aranda M."/>
            <person name="Li Y."/>
            <person name="Liew Y.J."/>
            <person name="Baumgarten S."/>
            <person name="Simakov O."/>
            <person name="Wilson M."/>
            <person name="Piel J."/>
            <person name="Ashoor H."/>
            <person name="Bougouffa S."/>
            <person name="Bajic V.B."/>
            <person name="Ryu T."/>
            <person name="Ravasi T."/>
            <person name="Bayer T."/>
            <person name="Micklem G."/>
            <person name="Kim H."/>
            <person name="Bhak J."/>
            <person name="Lajeunesse T.C."/>
            <person name="Voolstra C.R."/>
        </authorList>
    </citation>
    <scope>NUCLEOTIDE SEQUENCE [LARGE SCALE GENOMIC DNA]</scope>
    <source>
        <strain evidence="2 3">CCMP2467</strain>
    </source>
</reference>
<proteinExistence type="predicted"/>
<organism evidence="2 3">
    <name type="scientific">Symbiodinium microadriaticum</name>
    <name type="common">Dinoflagellate</name>
    <name type="synonym">Zooxanthella microadriatica</name>
    <dbReference type="NCBI Taxonomy" id="2951"/>
    <lineage>
        <taxon>Eukaryota</taxon>
        <taxon>Sar</taxon>
        <taxon>Alveolata</taxon>
        <taxon>Dinophyceae</taxon>
        <taxon>Suessiales</taxon>
        <taxon>Symbiodiniaceae</taxon>
        <taxon>Symbiodinium</taxon>
    </lineage>
</organism>
<keyword evidence="3" id="KW-1185">Reference proteome</keyword>
<evidence type="ECO:0000313" key="2">
    <source>
        <dbReference type="EMBL" id="OLP89418.1"/>
    </source>
</evidence>
<comment type="caution">
    <text evidence="2">The sequence shown here is derived from an EMBL/GenBank/DDBJ whole genome shotgun (WGS) entry which is preliminary data.</text>
</comment>
<evidence type="ECO:0000313" key="3">
    <source>
        <dbReference type="Proteomes" id="UP000186817"/>
    </source>
</evidence>
<protein>
    <submittedName>
        <fullName evidence="2">Uncharacterized protein</fullName>
    </submittedName>
</protein>
<feature type="compositionally biased region" description="Basic and acidic residues" evidence="1">
    <location>
        <begin position="93"/>
        <end position="117"/>
    </location>
</feature>
<name>A0A1Q9D2M7_SYMMI</name>
<dbReference type="AlphaFoldDB" id="A0A1Q9D2M7"/>
<evidence type="ECO:0000256" key="1">
    <source>
        <dbReference type="SAM" id="MobiDB-lite"/>
    </source>
</evidence>
<dbReference type="OrthoDB" id="447138at2759"/>
<gene>
    <name evidence="2" type="ORF">AK812_SmicGene29123</name>
</gene>
<feature type="region of interest" description="Disordered" evidence="1">
    <location>
        <begin position="93"/>
        <end position="118"/>
    </location>
</feature>
<sequence length="394" mass="43829">MDFNFKIPLGGYTNASVKELRAFLSCTHRQTGEGSLPWRLAQRGPQLLLLISEFLLEPKVVLYAGCEESMAAPGLRVPLPGGLEDEEDADLLESKRGGDREHERGRHDSPKRQKAAAEEGITMAALRSLLAEQSHSLLQAQQVQIATALTSFEERQAHRMDKMEETVQMQGTAVTEIQSQIQSLQDRLSRVEQGGTTTSSGSNRKLTLVFGGWAQDTRKSILLHQLAKALQGLHLREHIDAEPFTTGARRSVALCQFKRRDGEQEGDTRQRMLHVLQTVNSSQVQLEGSTKPMWAAFSKSPEERGRAALAAVVRKAVLRTAPKRAEDLDVEYGTGRTWIRDDQITGMGVAPAEVHQARVISTKGGNGWLDEKTLAKWLEIDLRGLRQIVDEHKF</sequence>